<dbReference type="InterPro" id="IPR015956">
    <property type="entry name" value="Peniciliin-bd_prot_C_sf"/>
</dbReference>
<feature type="transmembrane region" description="Helical" evidence="9">
    <location>
        <begin position="458"/>
        <end position="479"/>
    </location>
</feature>
<feature type="chain" id="PRO_5046803100" evidence="10">
    <location>
        <begin position="28"/>
        <end position="480"/>
    </location>
</feature>
<evidence type="ECO:0000256" key="8">
    <source>
        <dbReference type="RuleBase" id="RU004016"/>
    </source>
</evidence>
<evidence type="ECO:0000256" key="10">
    <source>
        <dbReference type="SAM" id="SignalP"/>
    </source>
</evidence>
<dbReference type="Pfam" id="PF09211">
    <property type="entry name" value="DUF1958"/>
    <property type="match status" value="1"/>
</dbReference>
<gene>
    <name evidence="13" type="ORF">DOK78_000226</name>
</gene>
<evidence type="ECO:0000256" key="2">
    <source>
        <dbReference type="ARBA" id="ARBA00007164"/>
    </source>
</evidence>
<evidence type="ECO:0000256" key="6">
    <source>
        <dbReference type="ARBA" id="ARBA00022984"/>
    </source>
</evidence>
<keyword evidence="9" id="KW-0472">Membrane</keyword>
<dbReference type="SUPFAM" id="SSF69189">
    <property type="entry name" value="Penicillin-binding protein associated domain"/>
    <property type="match status" value="1"/>
</dbReference>
<comment type="function">
    <text evidence="1">Removes C-terminal D-alanyl residues from sugar-peptide cell wall precursors.</text>
</comment>
<evidence type="ECO:0000256" key="7">
    <source>
        <dbReference type="ARBA" id="ARBA00023316"/>
    </source>
</evidence>
<evidence type="ECO:0000313" key="13">
    <source>
        <dbReference type="EMBL" id="WYJ75650.1"/>
    </source>
</evidence>
<dbReference type="PANTHER" id="PTHR35333">
    <property type="entry name" value="BETA-LACTAMASE"/>
    <property type="match status" value="1"/>
</dbReference>
<dbReference type="InterPro" id="IPR018044">
    <property type="entry name" value="Peptidase_S11"/>
</dbReference>
<feature type="transmembrane region" description="Helical" evidence="9">
    <location>
        <begin position="411"/>
        <end position="437"/>
    </location>
</feature>
<keyword evidence="6" id="KW-0573">Peptidoglycan synthesis</keyword>
<dbReference type="Gene3D" id="2.30.140.20">
    <property type="entry name" value="Penicillin-binding protein 4, C-terminal domain"/>
    <property type="match status" value="1"/>
</dbReference>
<protein>
    <submittedName>
        <fullName evidence="13">D-alanyl-D-alanine carboxypeptidase</fullName>
    </submittedName>
</protein>
<keyword evidence="4" id="KW-0378">Hydrolase</keyword>
<keyword evidence="3 10" id="KW-0732">Signal</keyword>
<dbReference type="Proteomes" id="UP000664701">
    <property type="component" value="Chromosome"/>
</dbReference>
<reference evidence="13 14" key="1">
    <citation type="submission" date="2024-03" db="EMBL/GenBank/DDBJ databases">
        <title>The Genome Sequence of Enterococcus sp. DIV2402.</title>
        <authorList>
            <consortium name="The Broad Institute Genomics Platform"/>
            <consortium name="The Broad Institute Microbial Omics Core"/>
            <consortium name="The Broad Institute Genomic Center for Infectious Diseases"/>
            <person name="Earl A."/>
            <person name="Manson A."/>
            <person name="Gilmore M."/>
            <person name="Schwartman J."/>
            <person name="Shea T."/>
            <person name="Abouelleil A."/>
            <person name="Cao P."/>
            <person name="Chapman S."/>
            <person name="Cusick C."/>
            <person name="Young S."/>
            <person name="Neafsey D."/>
            <person name="Nusbaum C."/>
            <person name="Birren B."/>
        </authorList>
    </citation>
    <scope>NUCLEOTIDE SEQUENCE [LARGE SCALE GENOMIC DNA]</scope>
    <source>
        <strain evidence="13 14">DIV2402</strain>
    </source>
</reference>
<evidence type="ECO:0000259" key="12">
    <source>
        <dbReference type="Pfam" id="PF09211"/>
    </source>
</evidence>
<accession>A0ABZ2SKZ5</accession>
<dbReference type="InterPro" id="IPR001967">
    <property type="entry name" value="Peptidase_S11_N"/>
</dbReference>
<dbReference type="PRINTS" id="PR00725">
    <property type="entry name" value="DADACBPTASE1"/>
</dbReference>
<keyword evidence="5" id="KW-0133">Cell shape</keyword>
<feature type="domain" description="Peptidase S11 D-alanyl-D-alanine carboxypeptidase A N-terminal" evidence="11">
    <location>
        <begin position="49"/>
        <end position="291"/>
    </location>
</feature>
<dbReference type="InterPro" id="IPR000871">
    <property type="entry name" value="Beta-lactam_class-A"/>
</dbReference>
<dbReference type="EMBL" id="CP147251">
    <property type="protein sequence ID" value="WYJ75650.1"/>
    <property type="molecule type" value="Genomic_DNA"/>
</dbReference>
<dbReference type="Pfam" id="PF00768">
    <property type="entry name" value="Peptidase_S11"/>
    <property type="match status" value="1"/>
</dbReference>
<evidence type="ECO:0000259" key="11">
    <source>
        <dbReference type="Pfam" id="PF00768"/>
    </source>
</evidence>
<dbReference type="SUPFAM" id="SSF56601">
    <property type="entry name" value="beta-lactamase/transpeptidase-like"/>
    <property type="match status" value="1"/>
</dbReference>
<evidence type="ECO:0000256" key="1">
    <source>
        <dbReference type="ARBA" id="ARBA00003217"/>
    </source>
</evidence>
<dbReference type="PANTHER" id="PTHR35333:SF4">
    <property type="entry name" value="SLR0121 PROTEIN"/>
    <property type="match status" value="1"/>
</dbReference>
<evidence type="ECO:0000256" key="9">
    <source>
        <dbReference type="SAM" id="Phobius"/>
    </source>
</evidence>
<dbReference type="RefSeq" id="WP_207871826.1">
    <property type="nucleotide sequence ID" value="NZ_CP147251.1"/>
</dbReference>
<keyword evidence="13" id="KW-0121">Carboxypeptidase</keyword>
<keyword evidence="7" id="KW-0961">Cell wall biogenesis/degradation</keyword>
<evidence type="ECO:0000313" key="14">
    <source>
        <dbReference type="Proteomes" id="UP000664701"/>
    </source>
</evidence>
<evidence type="ECO:0000256" key="5">
    <source>
        <dbReference type="ARBA" id="ARBA00022960"/>
    </source>
</evidence>
<feature type="signal peptide" evidence="10">
    <location>
        <begin position="1"/>
        <end position="27"/>
    </location>
</feature>
<dbReference type="InterPro" id="IPR037091">
    <property type="entry name" value="Pen-bd_prot4_C_dom_sf"/>
</dbReference>
<organism evidence="13 14">
    <name type="scientific">Candidatus Enterococcus lowellii</name>
    <dbReference type="NCBI Taxonomy" id="2230877"/>
    <lineage>
        <taxon>Bacteria</taxon>
        <taxon>Bacillati</taxon>
        <taxon>Bacillota</taxon>
        <taxon>Bacilli</taxon>
        <taxon>Lactobacillales</taxon>
        <taxon>Enterococcaceae</taxon>
        <taxon>Enterococcus</taxon>
    </lineage>
</organism>
<keyword evidence="14" id="KW-1185">Reference proteome</keyword>
<name>A0ABZ2SKZ5_9ENTE</name>
<keyword evidence="9" id="KW-1133">Transmembrane helix</keyword>
<comment type="similarity">
    <text evidence="2 8">Belongs to the peptidase S11 family.</text>
</comment>
<sequence length="480" mass="53609">MKTKKIGFLFSLLAFFYICTTTKPVIAETLLEQVTQNNYNIPETDLPETGIVIEAENGQIFWEQDATKSIDAAELSNLMTIYLTLEAIQQGELSLDKKVIATQNDEAIGQIQSLNNNNIIAGIEYTVRDLLKLAVVPSSNVATLMLANLLEEQDGRFVTQMNNKAVELGMTQTTFNTATGIPAVQFNGYYQPEGYDFDAGNLTTAKDLAILVYHLIREFSSILDITKELSFTVLPDSLYEETFETDNDSLYSRPFAFKGTDGLKTSQSTTGFNAITTAKQNGLRVITVVTGVGNVLRPESKQAVFPISNTLTEQVFDNYEYKEIISAGQQELNKQTIQVENDWYAVVKKGQQPTFTLKDNQLTLTKSLPIISDSVAPLTASYREVTSPIEKNIEQHTFLAKIVNVVEITKLTILALGIALLGLILLLMSFFIPIMPDKKRKNTHQKRSRIPFLPTKKIIRWVGIGFCFIGFSILCIQYIL</sequence>
<keyword evidence="9" id="KW-0812">Transmembrane</keyword>
<dbReference type="Gene3D" id="3.40.710.10">
    <property type="entry name" value="DD-peptidase/beta-lactamase superfamily"/>
    <property type="match status" value="1"/>
</dbReference>
<evidence type="ECO:0000256" key="4">
    <source>
        <dbReference type="ARBA" id="ARBA00022801"/>
    </source>
</evidence>
<keyword evidence="13" id="KW-0645">Protease</keyword>
<evidence type="ECO:0000256" key="3">
    <source>
        <dbReference type="ARBA" id="ARBA00022729"/>
    </source>
</evidence>
<feature type="domain" description="Penicillin-binding protein 4 C-terminal" evidence="12">
    <location>
        <begin position="321"/>
        <end position="379"/>
    </location>
</feature>
<dbReference type="GO" id="GO:0004180">
    <property type="term" value="F:carboxypeptidase activity"/>
    <property type="evidence" value="ECO:0007669"/>
    <property type="project" value="UniProtKB-KW"/>
</dbReference>
<proteinExistence type="inferred from homology"/>
<dbReference type="InterPro" id="IPR015294">
    <property type="entry name" value="Pen-bd_prot4_C_dom"/>
</dbReference>
<dbReference type="InterPro" id="IPR012338">
    <property type="entry name" value="Beta-lactam/transpept-like"/>
</dbReference>